<proteinExistence type="predicted"/>
<dbReference type="PANTHER" id="PTHR33371">
    <property type="entry name" value="INTERMEMBRANE PHOSPHOLIPID TRANSPORT SYSTEM BINDING PROTEIN MLAD-RELATED"/>
    <property type="match status" value="1"/>
</dbReference>
<dbReference type="GO" id="GO:0005576">
    <property type="term" value="C:extracellular region"/>
    <property type="evidence" value="ECO:0007669"/>
    <property type="project" value="TreeGrafter"/>
</dbReference>
<evidence type="ECO:0000313" key="3">
    <source>
        <dbReference type="EMBL" id="TCP53188.1"/>
    </source>
</evidence>
<dbReference type="InterPro" id="IPR052336">
    <property type="entry name" value="MlaD_Phospholipid_Transporter"/>
</dbReference>
<dbReference type="PRINTS" id="PR01782">
    <property type="entry name" value="MCEVIRFACTOR"/>
</dbReference>
<name>A0A4R2QW93_9PSEU</name>
<dbReference type="EMBL" id="SLXQ01000005">
    <property type="protein sequence ID" value="TCP53188.1"/>
    <property type="molecule type" value="Genomic_DNA"/>
</dbReference>
<dbReference type="OrthoDB" id="5241191at2"/>
<dbReference type="PANTHER" id="PTHR33371:SF18">
    <property type="entry name" value="MCE-FAMILY PROTEIN MCE3C"/>
    <property type="match status" value="1"/>
</dbReference>
<feature type="domain" description="Mammalian cell entry C-terminal" evidence="2">
    <location>
        <begin position="115"/>
        <end position="303"/>
    </location>
</feature>
<dbReference type="InterPro" id="IPR003399">
    <property type="entry name" value="Mce/MlaD"/>
</dbReference>
<dbReference type="InterPro" id="IPR024516">
    <property type="entry name" value="Mce_C"/>
</dbReference>
<evidence type="ECO:0000259" key="1">
    <source>
        <dbReference type="Pfam" id="PF02470"/>
    </source>
</evidence>
<keyword evidence="4" id="KW-1185">Reference proteome</keyword>
<dbReference type="Pfam" id="PF11887">
    <property type="entry name" value="Mce4_CUP1"/>
    <property type="match status" value="1"/>
</dbReference>
<gene>
    <name evidence="3" type="ORF">EV191_105255</name>
</gene>
<dbReference type="NCBIfam" id="TIGR00996">
    <property type="entry name" value="Mtu_fam_mce"/>
    <property type="match status" value="1"/>
</dbReference>
<dbReference type="AlphaFoldDB" id="A0A4R2QW93"/>
<reference evidence="3 4" key="1">
    <citation type="submission" date="2019-03" db="EMBL/GenBank/DDBJ databases">
        <title>Genomic Encyclopedia of Type Strains, Phase IV (KMG-IV): sequencing the most valuable type-strain genomes for metagenomic binning, comparative biology and taxonomic classification.</title>
        <authorList>
            <person name="Goeker M."/>
        </authorList>
    </citation>
    <scope>NUCLEOTIDE SEQUENCE [LARGE SCALE GENOMIC DNA]</scope>
    <source>
        <strain evidence="3 4">DSM 45765</strain>
    </source>
</reference>
<evidence type="ECO:0000259" key="2">
    <source>
        <dbReference type="Pfam" id="PF11887"/>
    </source>
</evidence>
<dbReference type="Pfam" id="PF02470">
    <property type="entry name" value="MlaD"/>
    <property type="match status" value="1"/>
</dbReference>
<accession>A0A4R2QW93</accession>
<evidence type="ECO:0000313" key="4">
    <source>
        <dbReference type="Proteomes" id="UP000294911"/>
    </source>
</evidence>
<organism evidence="3 4">
    <name type="scientific">Tamaricihabitans halophyticus</name>
    <dbReference type="NCBI Taxonomy" id="1262583"/>
    <lineage>
        <taxon>Bacteria</taxon>
        <taxon>Bacillati</taxon>
        <taxon>Actinomycetota</taxon>
        <taxon>Actinomycetes</taxon>
        <taxon>Pseudonocardiales</taxon>
        <taxon>Pseudonocardiaceae</taxon>
        <taxon>Tamaricihabitans</taxon>
    </lineage>
</organism>
<feature type="domain" description="Mce/MlaD" evidence="1">
    <location>
        <begin position="39"/>
        <end position="112"/>
    </location>
</feature>
<dbReference type="RefSeq" id="WP_132877616.1">
    <property type="nucleotide sequence ID" value="NZ_SLXQ01000005.1"/>
</dbReference>
<comment type="caution">
    <text evidence="3">The sequence shown here is derived from an EMBL/GenBank/DDBJ whole genome shotgun (WGS) entry which is preliminary data.</text>
</comment>
<protein>
    <submittedName>
        <fullName evidence="3">Phospholipid/cholesterol/gamma-HCH transport system substrate-binding protein</fullName>
    </submittedName>
</protein>
<dbReference type="Proteomes" id="UP000294911">
    <property type="component" value="Unassembled WGS sequence"/>
</dbReference>
<sequence>MKSFSSRNPIPIALVGIVLLGLGVTAAMNADDLPIIGGGTTYTAEFREAAGISPDNEVRVAGVKVGEVSDVDLDDGKVLVSFKVKDAWLGDKTRADIKIKTLLGQKFLSLVPDGQQSLNPGQAIPLERTTAPYDVLEAFRGLSGTVDEIDTDQLAQSFDTISETFANTPDDVKGALSGLSALSKTISSRDQQLAKLLSNTEQITGTLAERDAEVQRLIQDGNQLLEEISRREEAIRTLLQGTKELSGQLRGLVADNNEQLGPALAELDQLTGMLSRNQESLRQGISNLAPFARLFTNTLGNGRWFDAFMCGLLPPAVGPFNEEGCRL</sequence>
<dbReference type="InterPro" id="IPR005693">
    <property type="entry name" value="Mce"/>
</dbReference>